<organism evidence="2 3">
    <name type="scientific">Oricola cellulosilytica</name>
    <dbReference type="NCBI Taxonomy" id="1429082"/>
    <lineage>
        <taxon>Bacteria</taxon>
        <taxon>Pseudomonadati</taxon>
        <taxon>Pseudomonadota</taxon>
        <taxon>Alphaproteobacteria</taxon>
        <taxon>Hyphomicrobiales</taxon>
        <taxon>Ahrensiaceae</taxon>
        <taxon>Oricola</taxon>
    </lineage>
</organism>
<keyword evidence="1" id="KW-1133">Transmembrane helix</keyword>
<dbReference type="AlphaFoldDB" id="A0A4R0PJF4"/>
<feature type="transmembrane region" description="Helical" evidence="1">
    <location>
        <begin position="46"/>
        <end position="64"/>
    </location>
</feature>
<dbReference type="EMBL" id="SJST01000001">
    <property type="protein sequence ID" value="TCD16530.1"/>
    <property type="molecule type" value="Genomic_DNA"/>
</dbReference>
<proteinExistence type="predicted"/>
<feature type="transmembrane region" description="Helical" evidence="1">
    <location>
        <begin position="76"/>
        <end position="96"/>
    </location>
</feature>
<dbReference type="RefSeq" id="WP_131565478.1">
    <property type="nucleotide sequence ID" value="NZ_JAINFK010000001.1"/>
</dbReference>
<name>A0A4R0PJF4_9HYPH</name>
<dbReference type="SUPFAM" id="SSF55961">
    <property type="entry name" value="Bet v1-like"/>
    <property type="match status" value="1"/>
</dbReference>
<keyword evidence="1" id="KW-0472">Membrane</keyword>
<feature type="transmembrane region" description="Helical" evidence="1">
    <location>
        <begin position="108"/>
        <end position="127"/>
    </location>
</feature>
<dbReference type="InterPro" id="IPR019587">
    <property type="entry name" value="Polyketide_cyclase/dehydratase"/>
</dbReference>
<evidence type="ECO:0000313" key="3">
    <source>
        <dbReference type="Proteomes" id="UP000291301"/>
    </source>
</evidence>
<evidence type="ECO:0000256" key="1">
    <source>
        <dbReference type="SAM" id="Phobius"/>
    </source>
</evidence>
<comment type="caution">
    <text evidence="2">The sequence shown here is derived from an EMBL/GenBank/DDBJ whole genome shotgun (WGS) entry which is preliminary data.</text>
</comment>
<keyword evidence="3" id="KW-1185">Reference proteome</keyword>
<dbReference type="OrthoDB" id="1189385at2"/>
<evidence type="ECO:0000313" key="2">
    <source>
        <dbReference type="EMBL" id="TCD16530.1"/>
    </source>
</evidence>
<protein>
    <submittedName>
        <fullName evidence="2">SRPBCC family protein</fullName>
    </submittedName>
</protein>
<reference evidence="2 3" key="1">
    <citation type="journal article" date="2015" name="Antonie Van Leeuwenhoek">
        <title>Oricola cellulosilytica gen. nov., sp. nov., a cellulose-degrading bacterium of the family Phyllobacteriaceae isolated from surface seashore water, and emended descriptions of Mesorhizobium loti and Phyllobacterium myrsinacearum.</title>
        <authorList>
            <person name="Hameed A."/>
            <person name="Shahina M."/>
            <person name="Lai W.A."/>
            <person name="Lin S.Y."/>
            <person name="Young L.S."/>
            <person name="Liu Y.C."/>
            <person name="Hsu Y.H."/>
            <person name="Young C.C."/>
        </authorList>
    </citation>
    <scope>NUCLEOTIDE SEQUENCE [LARGE SCALE GENOMIC DNA]</scope>
    <source>
        <strain evidence="2 3">KCTC 52183</strain>
    </source>
</reference>
<dbReference type="Proteomes" id="UP000291301">
    <property type="component" value="Unassembled WGS sequence"/>
</dbReference>
<dbReference type="InterPro" id="IPR023393">
    <property type="entry name" value="START-like_dom_sf"/>
</dbReference>
<feature type="transmembrane region" description="Helical" evidence="1">
    <location>
        <begin position="12"/>
        <end position="34"/>
    </location>
</feature>
<keyword evidence="1" id="KW-0812">Transmembrane</keyword>
<dbReference type="Gene3D" id="3.30.530.20">
    <property type="match status" value="1"/>
</dbReference>
<sequence length="296" mass="32119">MENSKTARTFLGLNAAFSLAMGAGFLIAPSYATGLLFLESASWQPIALRVLGGGLILFGLGLVLMARNRFLTNRQVLFITMMDVGWILGSALLLVVDGHLFSAFGQAYITMVAGIVAVFAIGQYVGAQKIVPPLSQASVTISGGKILARVSRAVSAPEDVVWRVMNDHPGYADVADNISKVEVVKGDGVGMQRRCYGPKGENWLETCDLYEDGRAFGFRIHTEADDYPYPISDLHGEWSVERNGNGSKFAIIIEAQPKGNLLTQTLFKTAAKRQFKVVLADLADAWAARMEREARA</sequence>
<accession>A0A4R0PJF4</accession>
<gene>
    <name evidence="2" type="ORF">E0D97_03675</name>
</gene>
<dbReference type="Pfam" id="PF10604">
    <property type="entry name" value="Polyketide_cyc2"/>
    <property type="match status" value="1"/>
</dbReference>